<comment type="caution">
    <text evidence="2">The sequence shown here is derived from an EMBL/GenBank/DDBJ whole genome shotgun (WGS) entry which is preliminary data.</text>
</comment>
<gene>
    <name evidence="2" type="ORF">F2Q70_00016404</name>
</gene>
<evidence type="ECO:0000313" key="2">
    <source>
        <dbReference type="EMBL" id="KAF2564791.1"/>
    </source>
</evidence>
<organism evidence="2">
    <name type="scientific">Brassica cretica</name>
    <name type="common">Mustard</name>
    <dbReference type="NCBI Taxonomy" id="69181"/>
    <lineage>
        <taxon>Eukaryota</taxon>
        <taxon>Viridiplantae</taxon>
        <taxon>Streptophyta</taxon>
        <taxon>Embryophyta</taxon>
        <taxon>Tracheophyta</taxon>
        <taxon>Spermatophyta</taxon>
        <taxon>Magnoliopsida</taxon>
        <taxon>eudicotyledons</taxon>
        <taxon>Gunneridae</taxon>
        <taxon>Pentapetalae</taxon>
        <taxon>rosids</taxon>
        <taxon>malvids</taxon>
        <taxon>Brassicales</taxon>
        <taxon>Brassicaceae</taxon>
        <taxon>Brassiceae</taxon>
        <taxon>Brassica</taxon>
    </lineage>
</organism>
<protein>
    <submittedName>
        <fullName evidence="2">Uncharacterized protein</fullName>
    </submittedName>
</protein>
<name>A0A8S9I508_BRACR</name>
<accession>A0A8S9I508</accession>
<feature type="compositionally biased region" description="Basic and acidic residues" evidence="1">
    <location>
        <begin position="46"/>
        <end position="56"/>
    </location>
</feature>
<dbReference type="AlphaFoldDB" id="A0A8S9I508"/>
<proteinExistence type="predicted"/>
<evidence type="ECO:0000256" key="1">
    <source>
        <dbReference type="SAM" id="MobiDB-lite"/>
    </source>
</evidence>
<feature type="region of interest" description="Disordered" evidence="1">
    <location>
        <begin position="1"/>
        <end position="56"/>
    </location>
</feature>
<dbReference type="EMBL" id="QGKY02001250">
    <property type="protein sequence ID" value="KAF2564791.1"/>
    <property type="molecule type" value="Genomic_DNA"/>
</dbReference>
<sequence>MAPDGFNGGSWQQPRNTSESEENTERTDPQLTRWQQPRNTSESEENTERTDPQLTR</sequence>
<reference evidence="2" key="1">
    <citation type="submission" date="2019-12" db="EMBL/GenBank/DDBJ databases">
        <title>Genome sequencing and annotation of Brassica cretica.</title>
        <authorList>
            <person name="Studholme D.J."/>
            <person name="Sarris P.F."/>
        </authorList>
    </citation>
    <scope>NUCLEOTIDE SEQUENCE</scope>
    <source>
        <strain evidence="2">PFS-102/07</strain>
        <tissue evidence="2">Leaf</tissue>
    </source>
</reference>